<reference evidence="1 2" key="1">
    <citation type="journal article" date="2010" name="BMC Genomics">
        <title>Genome sequence of the pattern forming Paenibacillus vortex bacterium reveals potential for thriving in complex environments.</title>
        <authorList>
            <person name="Sirota-Madi A."/>
            <person name="Olender T."/>
            <person name="Helman Y."/>
            <person name="Ingham C."/>
            <person name="Brainis I."/>
            <person name="Roth D."/>
            <person name="Hagi E."/>
            <person name="Brodsky L."/>
            <person name="Leshkowitz D."/>
            <person name="Galatenko V."/>
            <person name="Nikolaev V."/>
            <person name="Mugasimangalam R.C."/>
            <person name="Bransburg-Zabary S."/>
            <person name="Gutnick D.L."/>
            <person name="Lancet D."/>
            <person name="Ben-Jacob E."/>
        </authorList>
    </citation>
    <scope>NUCLEOTIDE SEQUENCE [LARGE SCALE GENOMIC DNA]</scope>
    <source>
        <strain evidence="1 2">V453</strain>
    </source>
</reference>
<dbReference type="AlphaFoldDB" id="A0A2R9SMM9"/>
<sequence length="34" mass="3631">MKKTYEAPKILAQGKVEFGTTRPSNPGGGGNPIW</sequence>
<proteinExistence type="predicted"/>
<accession>A0A2R9SMM9</accession>
<name>A0A2R9SMM9_9BACL</name>
<keyword evidence="2" id="KW-1185">Reference proteome</keyword>
<gene>
    <name evidence="1" type="ORF">PVOR_28914</name>
</gene>
<evidence type="ECO:0008006" key="3">
    <source>
        <dbReference type="Google" id="ProtNLM"/>
    </source>
</evidence>
<dbReference type="KEGG" id="pvo:PVOR_28914"/>
<evidence type="ECO:0000313" key="2">
    <source>
        <dbReference type="Proteomes" id="UP000003094"/>
    </source>
</evidence>
<dbReference type="EMBL" id="ADHJ01000049">
    <property type="protein sequence ID" value="EFU38634.1"/>
    <property type="molecule type" value="Genomic_DNA"/>
</dbReference>
<organism evidence="1 2">
    <name type="scientific">Paenibacillus vortex V453</name>
    <dbReference type="NCBI Taxonomy" id="715225"/>
    <lineage>
        <taxon>Bacteria</taxon>
        <taxon>Bacillati</taxon>
        <taxon>Bacillota</taxon>
        <taxon>Bacilli</taxon>
        <taxon>Bacillales</taxon>
        <taxon>Paenibacillaceae</taxon>
        <taxon>Paenibacillus</taxon>
    </lineage>
</organism>
<protein>
    <recommendedName>
        <fullName evidence="3">Lasso RiPP family leader peptide-containing protein</fullName>
    </recommendedName>
</protein>
<comment type="caution">
    <text evidence="1">The sequence shown here is derived from an EMBL/GenBank/DDBJ whole genome shotgun (WGS) entry which is preliminary data.</text>
</comment>
<evidence type="ECO:0000313" key="1">
    <source>
        <dbReference type="EMBL" id="EFU38634.1"/>
    </source>
</evidence>
<dbReference type="Proteomes" id="UP000003094">
    <property type="component" value="Unassembled WGS sequence"/>
</dbReference>